<dbReference type="InterPro" id="IPR040430">
    <property type="entry name" value="CudA-like"/>
</dbReference>
<feature type="compositionally biased region" description="Low complexity" evidence="1">
    <location>
        <begin position="458"/>
        <end position="471"/>
    </location>
</feature>
<dbReference type="GeneID" id="31356113"/>
<reference evidence="2 3" key="1">
    <citation type="journal article" date="2011" name="Genome Res.">
        <title>Phylogeny-wide analysis of social amoeba genomes highlights ancient origins for complex intercellular communication.</title>
        <authorList>
            <person name="Heidel A.J."/>
            <person name="Lawal H.M."/>
            <person name="Felder M."/>
            <person name="Schilde C."/>
            <person name="Helps N.R."/>
            <person name="Tunggal B."/>
            <person name="Rivero F."/>
            <person name="John U."/>
            <person name="Schleicher M."/>
            <person name="Eichinger L."/>
            <person name="Platzer M."/>
            <person name="Noegel A.A."/>
            <person name="Schaap P."/>
            <person name="Gloeckner G."/>
        </authorList>
    </citation>
    <scope>NUCLEOTIDE SEQUENCE [LARGE SCALE GENOMIC DNA]</scope>
    <source>
        <strain evidence="3">ATCC 26659 / Pp 5 / PN500</strain>
    </source>
</reference>
<dbReference type="AlphaFoldDB" id="D3AWV2"/>
<dbReference type="InParanoid" id="D3AWV2"/>
<dbReference type="OMA" id="HQGNMFY"/>
<name>D3AWV2_HETP5</name>
<feature type="region of interest" description="Disordered" evidence="1">
    <location>
        <begin position="26"/>
        <end position="81"/>
    </location>
</feature>
<sequence>MNFEVPSIPNPFGNNGLMGINAQQQQLTSPQYPKAKVEASTKKNSKDGQFHPTSPGLMRKSSPLIGSPLGSSMNTHHHNNLLSQKPGSKIVFSQYLEIVEQECISVENVILNNRNSNVHIVVKNTSFVLKIRSLDLSAINFTSCHVKAGLYYANEPMKEVSFIQTPPITYVGSSCPAGEYFTIDIKISILSSQHQGNMFYVMLHAIDSGNKNASHYYLSHPIRVVSKVDHIKKDPNGSCEKKQTFIDILTDRLNTLESIHVGQSNILCSMLKQRGLPASEYSYSELDPLDINSTTSSPPSSPFVLSAEGTPIANGSSKLHHKKLKQQQQQQQQQQEEGKSSNKKKAEQFLDSFNNVIRVYKKENLDSKKLNFLENLTNDERNILSDLLDSFTFDDPIVKNHQSNSQSSSTSSSFNLSSFNVGEEYNCQCTDCPYRKQAEQLILLSPIMSFHSPIQVLTPSTPRSPSETPLTNGNNSTTLGDDIEIIETITTSLE</sequence>
<evidence type="ECO:0000256" key="1">
    <source>
        <dbReference type="SAM" id="MobiDB-lite"/>
    </source>
</evidence>
<organism evidence="2 3">
    <name type="scientific">Heterostelium pallidum (strain ATCC 26659 / Pp 5 / PN500)</name>
    <name type="common">Cellular slime mold</name>
    <name type="synonym">Polysphondylium pallidum</name>
    <dbReference type="NCBI Taxonomy" id="670386"/>
    <lineage>
        <taxon>Eukaryota</taxon>
        <taxon>Amoebozoa</taxon>
        <taxon>Evosea</taxon>
        <taxon>Eumycetozoa</taxon>
        <taxon>Dictyostelia</taxon>
        <taxon>Acytosteliales</taxon>
        <taxon>Acytosteliaceae</taxon>
        <taxon>Heterostelium</taxon>
    </lineage>
</organism>
<dbReference type="Proteomes" id="UP000001396">
    <property type="component" value="Unassembled WGS sequence"/>
</dbReference>
<evidence type="ECO:0000313" key="2">
    <source>
        <dbReference type="EMBL" id="EFA86775.1"/>
    </source>
</evidence>
<dbReference type="EMBL" id="ADBJ01000002">
    <property type="protein sequence ID" value="EFA86775.1"/>
    <property type="molecule type" value="Genomic_DNA"/>
</dbReference>
<feature type="region of interest" description="Disordered" evidence="1">
    <location>
        <begin position="290"/>
        <end position="345"/>
    </location>
</feature>
<proteinExistence type="predicted"/>
<dbReference type="RefSeq" id="XP_020438879.1">
    <property type="nucleotide sequence ID" value="XM_020571605.1"/>
</dbReference>
<accession>D3AWV2</accession>
<feature type="compositionally biased region" description="Basic and acidic residues" evidence="1">
    <location>
        <begin position="336"/>
        <end position="345"/>
    </location>
</feature>
<feature type="compositionally biased region" description="Basic and acidic residues" evidence="1">
    <location>
        <begin position="35"/>
        <end position="49"/>
    </location>
</feature>
<comment type="caution">
    <text evidence="2">The sequence shown here is derived from an EMBL/GenBank/DDBJ whole genome shotgun (WGS) entry which is preliminary data.</text>
</comment>
<dbReference type="PANTHER" id="PTHR38092:SF6">
    <property type="entry name" value="C2 NT-TYPE DOMAIN-CONTAINING PROTEIN"/>
    <property type="match status" value="1"/>
</dbReference>
<feature type="compositionally biased region" description="Low complexity" evidence="1">
    <location>
        <begin position="61"/>
        <end position="72"/>
    </location>
</feature>
<feature type="region of interest" description="Disordered" evidence="1">
    <location>
        <begin position="455"/>
        <end position="479"/>
    </location>
</feature>
<keyword evidence="3" id="KW-1185">Reference proteome</keyword>
<dbReference type="PANTHER" id="PTHR38092">
    <property type="entry name" value="REGULATOR CUDA, PUTATIVE-RELATED"/>
    <property type="match status" value="1"/>
</dbReference>
<protein>
    <submittedName>
        <fullName evidence="2">Putative transcriptional regulator</fullName>
    </submittedName>
</protein>
<dbReference type="FunCoup" id="D3AWV2">
    <property type="interactions" value="122"/>
</dbReference>
<gene>
    <name evidence="2" type="ORF">PPL_00580</name>
</gene>
<feature type="compositionally biased region" description="Low complexity" evidence="1">
    <location>
        <begin position="326"/>
        <end position="335"/>
    </location>
</feature>
<evidence type="ECO:0000313" key="3">
    <source>
        <dbReference type="Proteomes" id="UP000001396"/>
    </source>
</evidence>